<feature type="compositionally biased region" description="Low complexity" evidence="1">
    <location>
        <begin position="370"/>
        <end position="382"/>
    </location>
</feature>
<feature type="region of interest" description="Disordered" evidence="1">
    <location>
        <begin position="223"/>
        <end position="427"/>
    </location>
</feature>
<accession>A0A0C3JIL0</accession>
<feature type="compositionally biased region" description="Polar residues" evidence="1">
    <location>
        <begin position="344"/>
        <end position="354"/>
    </location>
</feature>
<reference evidence="2 3" key="1">
    <citation type="submission" date="2014-04" db="EMBL/GenBank/DDBJ databases">
        <authorList>
            <consortium name="DOE Joint Genome Institute"/>
            <person name="Kuo A."/>
            <person name="Kohler A."/>
            <person name="Costa M.D."/>
            <person name="Nagy L.G."/>
            <person name="Floudas D."/>
            <person name="Copeland A."/>
            <person name="Barry K.W."/>
            <person name="Cichocki N."/>
            <person name="Veneault-Fourrey C."/>
            <person name="LaButti K."/>
            <person name="Lindquist E.A."/>
            <person name="Lipzen A."/>
            <person name="Lundell T."/>
            <person name="Morin E."/>
            <person name="Murat C."/>
            <person name="Sun H."/>
            <person name="Tunlid A."/>
            <person name="Henrissat B."/>
            <person name="Grigoriev I.V."/>
            <person name="Hibbett D.S."/>
            <person name="Martin F."/>
            <person name="Nordberg H.P."/>
            <person name="Cantor M.N."/>
            <person name="Hua S.X."/>
        </authorList>
    </citation>
    <scope>NUCLEOTIDE SEQUENCE [LARGE SCALE GENOMIC DNA]</scope>
    <source>
        <strain evidence="2 3">Marx 270</strain>
    </source>
</reference>
<protein>
    <submittedName>
        <fullName evidence="2">Uncharacterized protein</fullName>
    </submittedName>
</protein>
<evidence type="ECO:0000313" key="2">
    <source>
        <dbReference type="EMBL" id="KIN97441.1"/>
    </source>
</evidence>
<dbReference type="Proteomes" id="UP000054217">
    <property type="component" value="Unassembled WGS sequence"/>
</dbReference>
<feature type="compositionally biased region" description="Polar residues" evidence="1">
    <location>
        <begin position="464"/>
        <end position="484"/>
    </location>
</feature>
<feature type="region of interest" description="Disordered" evidence="1">
    <location>
        <begin position="439"/>
        <end position="578"/>
    </location>
</feature>
<evidence type="ECO:0000256" key="1">
    <source>
        <dbReference type="SAM" id="MobiDB-lite"/>
    </source>
</evidence>
<reference evidence="3" key="2">
    <citation type="submission" date="2015-01" db="EMBL/GenBank/DDBJ databases">
        <title>Evolutionary Origins and Diversification of the Mycorrhizal Mutualists.</title>
        <authorList>
            <consortium name="DOE Joint Genome Institute"/>
            <consortium name="Mycorrhizal Genomics Consortium"/>
            <person name="Kohler A."/>
            <person name="Kuo A."/>
            <person name="Nagy L.G."/>
            <person name="Floudas D."/>
            <person name="Copeland A."/>
            <person name="Barry K.W."/>
            <person name="Cichocki N."/>
            <person name="Veneault-Fourrey C."/>
            <person name="LaButti K."/>
            <person name="Lindquist E.A."/>
            <person name="Lipzen A."/>
            <person name="Lundell T."/>
            <person name="Morin E."/>
            <person name="Murat C."/>
            <person name="Riley R."/>
            <person name="Ohm R."/>
            <person name="Sun H."/>
            <person name="Tunlid A."/>
            <person name="Henrissat B."/>
            <person name="Grigoriev I.V."/>
            <person name="Hibbett D.S."/>
            <person name="Martin F."/>
        </authorList>
    </citation>
    <scope>NUCLEOTIDE SEQUENCE [LARGE SCALE GENOMIC DNA]</scope>
    <source>
        <strain evidence="3">Marx 270</strain>
    </source>
</reference>
<keyword evidence="3" id="KW-1185">Reference proteome</keyword>
<name>A0A0C3JIL0_PISTI</name>
<dbReference type="HOGENOM" id="CLU_471819_0_0_1"/>
<dbReference type="OrthoDB" id="2677655at2759"/>
<feature type="compositionally biased region" description="Low complexity" evidence="1">
    <location>
        <begin position="252"/>
        <end position="266"/>
    </location>
</feature>
<feature type="compositionally biased region" description="Polar residues" evidence="1">
    <location>
        <begin position="42"/>
        <end position="54"/>
    </location>
</feature>
<proteinExistence type="predicted"/>
<sequence length="578" mass="61304">MSGNNRQGHPYGLEPHTRGVTPAYGYPAGAQSGPTFLPPGSSPASSFPQDSRQNSLVYTIERRVASRERSQLPAHSIFSGTQIRSSLSSSAGTYAQRLYASAKPKAKELSLPSQNIAYLDESVAPPRFANHRTVNRRHINLGPPPAEQHIEALSRDFSSKAVLLSPSPPSPHRGEEWDRYPGISDEKRAVPSHTMVLAPSRTSPHSHDHPIPSPVIEAPQYEAPASSPTIPCGGPSEVPPSSENAPVDVIQSSTPDTAPTLDTLPPDSEDVAEEVPPYTLVDETPPPPELDADLADADAGHGELSAQLNSPASGDSFPAVPSYTSVNSPPVSFPDPGQRARSPAVSTTNGTTQRVCEPSSVVGRNERSGRQSTISSRSSSTTLNTEFATDLHGHSYGRQPGNSIRERTRSTSSHANSILAPPPPPPPLMFPLTTATDGMMAMHGGRNAGISPISTRVTPPPFPSNNMSTSHMSVQLPGDSSSWNHYHPSDGPTGDSTLQPLPTHSSLSSPSSSPISPHSCAPQHSLYPAPQQPPRKLRRPPPVPNRVRRPSTAPYSPSGTGGGFQIQQTPGFPLPGPW</sequence>
<evidence type="ECO:0000313" key="3">
    <source>
        <dbReference type="Proteomes" id="UP000054217"/>
    </source>
</evidence>
<dbReference type="AlphaFoldDB" id="A0A0C3JIL0"/>
<feature type="compositionally biased region" description="Low complexity" evidence="1">
    <location>
        <begin position="496"/>
        <end position="519"/>
    </location>
</feature>
<feature type="region of interest" description="Disordered" evidence="1">
    <location>
        <begin position="1"/>
        <end position="54"/>
    </location>
</feature>
<organism evidence="2 3">
    <name type="scientific">Pisolithus tinctorius Marx 270</name>
    <dbReference type="NCBI Taxonomy" id="870435"/>
    <lineage>
        <taxon>Eukaryota</taxon>
        <taxon>Fungi</taxon>
        <taxon>Dikarya</taxon>
        <taxon>Basidiomycota</taxon>
        <taxon>Agaricomycotina</taxon>
        <taxon>Agaricomycetes</taxon>
        <taxon>Agaricomycetidae</taxon>
        <taxon>Boletales</taxon>
        <taxon>Sclerodermatineae</taxon>
        <taxon>Pisolithaceae</taxon>
        <taxon>Pisolithus</taxon>
    </lineage>
</organism>
<dbReference type="InParanoid" id="A0A0C3JIL0"/>
<gene>
    <name evidence="2" type="ORF">M404DRAFT_10759</name>
</gene>
<dbReference type="EMBL" id="KN832029">
    <property type="protein sequence ID" value="KIN97441.1"/>
    <property type="molecule type" value="Genomic_DNA"/>
</dbReference>